<keyword evidence="2" id="KW-1185">Reference proteome</keyword>
<dbReference type="RefSeq" id="WP_275710340.1">
    <property type="nucleotide sequence ID" value="NZ_JANCMW010000024.1"/>
</dbReference>
<dbReference type="EMBL" id="JANCMW010000024">
    <property type="protein sequence ID" value="MDF0752732.1"/>
    <property type="molecule type" value="Genomic_DNA"/>
</dbReference>
<evidence type="ECO:0000313" key="1">
    <source>
        <dbReference type="EMBL" id="MDF0752732.1"/>
    </source>
</evidence>
<proteinExistence type="predicted"/>
<gene>
    <name evidence="1" type="ORF">NLU14_21110</name>
</gene>
<sequence length="138" mass="15609">MSQKLLAKINQGCHDTEKELLNLIDNATRLEKQKILKAAQQRLKIVAPGKYRQIVGPLHVRDPMGSKNCYCCNPTSLERIANDIVSGDIHYEALLCDACWDEDISVAWGTYGPYGKKLIDKRTWQALCTERGDWKFGA</sequence>
<organism evidence="1 2">
    <name type="scientific">Marinobacter iranensis</name>
    <dbReference type="NCBI Taxonomy" id="2962607"/>
    <lineage>
        <taxon>Bacteria</taxon>
        <taxon>Pseudomonadati</taxon>
        <taxon>Pseudomonadota</taxon>
        <taxon>Gammaproteobacteria</taxon>
        <taxon>Pseudomonadales</taxon>
        <taxon>Marinobacteraceae</taxon>
        <taxon>Marinobacter</taxon>
    </lineage>
</organism>
<protein>
    <submittedName>
        <fullName evidence="1">Uncharacterized protein</fullName>
    </submittedName>
</protein>
<reference evidence="1" key="1">
    <citation type="submission" date="2022-07" db="EMBL/GenBank/DDBJ databases">
        <title>Marinobacter iranensis a new bacterium isolate from a hipersaline lake in Iran.</title>
        <authorList>
            <person name="Mohammad A.M.A."/>
            <person name="Cristina S.-P."/>
            <person name="Antonio V."/>
        </authorList>
    </citation>
    <scope>NUCLEOTIDE SEQUENCE</scope>
    <source>
        <strain evidence="1">71-i</strain>
    </source>
</reference>
<evidence type="ECO:0000313" key="2">
    <source>
        <dbReference type="Proteomes" id="UP001143391"/>
    </source>
</evidence>
<comment type="caution">
    <text evidence="1">The sequence shown here is derived from an EMBL/GenBank/DDBJ whole genome shotgun (WGS) entry which is preliminary data.</text>
</comment>
<accession>A0ABT5YGA7</accession>
<dbReference type="Proteomes" id="UP001143391">
    <property type="component" value="Unassembled WGS sequence"/>
</dbReference>
<name>A0ABT5YGA7_9GAMM</name>